<feature type="non-terminal residue" evidence="2">
    <location>
        <position position="1"/>
    </location>
</feature>
<evidence type="ECO:0000313" key="2">
    <source>
        <dbReference type="EMBL" id="CAA9316882.1"/>
    </source>
</evidence>
<feature type="compositionally biased region" description="Basic and acidic residues" evidence="1">
    <location>
        <begin position="42"/>
        <end position="62"/>
    </location>
</feature>
<feature type="compositionally biased region" description="Basic and acidic residues" evidence="1">
    <location>
        <begin position="90"/>
        <end position="101"/>
    </location>
</feature>
<organism evidence="2">
    <name type="scientific">uncultured Nocardioidaceae bacterium</name>
    <dbReference type="NCBI Taxonomy" id="253824"/>
    <lineage>
        <taxon>Bacteria</taxon>
        <taxon>Bacillati</taxon>
        <taxon>Actinomycetota</taxon>
        <taxon>Actinomycetes</taxon>
        <taxon>Propionibacteriales</taxon>
        <taxon>Nocardioidaceae</taxon>
        <taxon>environmental samples</taxon>
    </lineage>
</organism>
<feature type="compositionally biased region" description="Basic and acidic residues" evidence="1">
    <location>
        <begin position="126"/>
        <end position="138"/>
    </location>
</feature>
<protein>
    <submittedName>
        <fullName evidence="2">Various polyols ABC transporter, permease protein 1</fullName>
    </submittedName>
</protein>
<feature type="region of interest" description="Disordered" evidence="1">
    <location>
        <begin position="1"/>
        <end position="164"/>
    </location>
</feature>
<gene>
    <name evidence="2" type="ORF">AVDCRST_MAG29-168</name>
</gene>
<sequence length="320" mass="34792">DHHPPDRPHPAALLRSRAAHRHQGQGGEPPPPAPAAPRAAVRGRDDPAALRGDAGHLVHGVERAVPGRPRLRRSRQLRRGLHRSQPAQRGRRDDRAHRDGGGRQPAAGAGDRAAARPAVPRPRCGPHHDDRPVPDRAGRGCPAVEARAAQPQLRTVQRHPEVGLGTVRLGQPAAAGLAHPVPSAVGRGSPHLAVDALHDAHPAGRPAEPPARRRRGGTHGRSQQLADLPVPHVPAPAPLPGARRPARQHLRRAELRPRVHPDRWRAGHREPALHDLPDLLHRPRLRPGLGDRRRRRHRHDHHRHLRAASGVVTVRGGDPL</sequence>
<feature type="compositionally biased region" description="Basic residues" evidence="1">
    <location>
        <begin position="292"/>
        <end position="303"/>
    </location>
</feature>
<reference evidence="2" key="1">
    <citation type="submission" date="2020-02" db="EMBL/GenBank/DDBJ databases">
        <authorList>
            <person name="Meier V. D."/>
        </authorList>
    </citation>
    <scope>NUCLEOTIDE SEQUENCE</scope>
    <source>
        <strain evidence="2">AVDCRST_MAG29</strain>
    </source>
</reference>
<feature type="non-terminal residue" evidence="2">
    <location>
        <position position="320"/>
    </location>
</feature>
<feature type="compositionally biased region" description="Basic residues" evidence="1">
    <location>
        <begin position="69"/>
        <end position="82"/>
    </location>
</feature>
<dbReference type="EMBL" id="CADCUG010000014">
    <property type="protein sequence ID" value="CAA9316882.1"/>
    <property type="molecule type" value="Genomic_DNA"/>
</dbReference>
<feature type="region of interest" description="Disordered" evidence="1">
    <location>
        <begin position="284"/>
        <end position="303"/>
    </location>
</feature>
<name>A0A6J4KWL1_9ACTN</name>
<dbReference type="AlphaFoldDB" id="A0A6J4KWL1"/>
<feature type="region of interest" description="Disordered" evidence="1">
    <location>
        <begin position="200"/>
        <end position="252"/>
    </location>
</feature>
<evidence type="ECO:0000256" key="1">
    <source>
        <dbReference type="SAM" id="MobiDB-lite"/>
    </source>
</evidence>
<feature type="compositionally biased region" description="Low complexity" evidence="1">
    <location>
        <begin position="104"/>
        <end position="122"/>
    </location>
</feature>
<proteinExistence type="predicted"/>
<accession>A0A6J4KWL1</accession>